<gene>
    <name evidence="1" type="ORF">NQ176_g7852</name>
</gene>
<proteinExistence type="predicted"/>
<comment type="caution">
    <text evidence="1">The sequence shown here is derived from an EMBL/GenBank/DDBJ whole genome shotgun (WGS) entry which is preliminary data.</text>
</comment>
<evidence type="ECO:0000313" key="1">
    <source>
        <dbReference type="EMBL" id="KAJ2971112.1"/>
    </source>
</evidence>
<accession>A0ACC1MVT2</accession>
<name>A0ACC1MVT2_9HYPO</name>
<dbReference type="EMBL" id="JANJQO010001404">
    <property type="protein sequence ID" value="KAJ2971112.1"/>
    <property type="molecule type" value="Genomic_DNA"/>
</dbReference>
<organism evidence="1 2">
    <name type="scientific">Zarea fungicola</name>
    <dbReference type="NCBI Taxonomy" id="93591"/>
    <lineage>
        <taxon>Eukaryota</taxon>
        <taxon>Fungi</taxon>
        <taxon>Dikarya</taxon>
        <taxon>Ascomycota</taxon>
        <taxon>Pezizomycotina</taxon>
        <taxon>Sordariomycetes</taxon>
        <taxon>Hypocreomycetidae</taxon>
        <taxon>Hypocreales</taxon>
        <taxon>Cordycipitaceae</taxon>
        <taxon>Zarea</taxon>
    </lineage>
</organism>
<protein>
    <submittedName>
        <fullName evidence="1">Uncharacterized protein</fullName>
    </submittedName>
</protein>
<sequence length="1696" mass="185861">MASHPSVLAVPPSRGHNLQHGPRSVSGPVVRSKGGPSVKDLKKRFDEKGTASHLSSTVPSRPIQSNSRQRRGHTESSISPNNGVAPLPSHDRLSPKAHGHLDASQGEMVSMPQVLSSQQSFANRIHNTSATAASSSLHQLSRRPHDQQRRGKSAGLLFGEVAPDHRDSAGAGFGIDEIRPRRTSESSIHTKSTFHSISNVDEDLEFSSVPSSYTNAATHPAAASESPTSGHQSPRTRSQSDASSHGSSNRTPIALRTSSRNLNTPQSASKLPVAVRRLHSPTGSSGTASPSRGTSPASLRLPPSSSGQMSRLTPPSSRAKTPTSLNKTPTPAVRERRPPPPSLNNSASSNGRMRAQSITSPKLSPALRSSRPRQPLANTSNVVPKKREPGTAKSTRSRGKESAPRRRKISAGPIDFEQRREHIRLAYSKSIRESRALEATQKATSQSGEAGTAVVQPTLNGEQSTDIPPIPQIPRDAIDHTSNRVDESKSETVTTGPLAVSAIAANSAVEAGPDSPTLGIPGSFPPSSPPLDTLNSRASIVSVASQTTEFDGEAQTAPPVPAQQWQDTAASVVQSPTLNENLAAHTKAEYRYPFSQDRDDINQPMEDHAQLMMQHNTKHLPSAALSVPDSSLLMNAQSQTRQHGHAAVFPVSEIGDESDCHSETDDGHDNHRAIYPHSEAATTDACTEDTDDRDRDDRVSDFRYDDQLDSKRASTCASSDVSAFDDLQYASDRGSYPVSSHLGIPSSRFRPDRASHQSAWTDLSVESSGQLDTAAFDIFGSNRNSASHSGLFTTTISPRQEVFPATLLSPVEKQLPPTPDNPQLPEVDTGEGFSIPYLSREPRDNLPKLPSPPAHEPPPVPKSVSGSAMHSRNSSVAYEPSQSASTLINSERNSDVYLRYAHTPRSIDATSFDTADNDSSSKVAGSTDSDGKSLRQNGDGPSEKERHRLVQRRNIIRELVDTEAVFVRDMNIVEEIYKGTAEACPRLDDQTVKLIFRNSHEIVEFHTAFLAEMKSAVAPVYVPKVGRTVKVPQPPGSVEPGGSKSLEISDGNDRETSIGPVFQRHLERMKTVHDGFLRNSDQAAKRLIQIQQDSAVQVWLSECNEVAKDLTAAWDLDSLLIKPMQRITKYPNLIVTLLQQTPQDHPDRESLLAAKDTLETAILEINKAKKNFELVGQIVGRKHKESDVKAGFARAFGKRVDKLQSSSSKVPDDPIYTKLNEKFGDDFVQLQVVLRDVEFYTRQVSQYVHEFLQYLSSIELVMRLQPGSFPEIESKWVQFNISMRDLEKIALEDHIAQVRKQVIEPFEQVIKAYGNPSLAMKKRQKRRLDYERADQQRRSGKSLDPKLRELVDQYDALNDALKTELPKLSVLTEKVGKICLSNFVNIQANWYKMWTEKMRTVLVECPDIPDLDEIVATFHRDYPYAADQLAAIGILNPDSNFRSSHSAEYKTRYSETERRGRGSSVNDELSPALPTPDFTKRSSAGMNMSPSTSSSASNVAVVTNPHQYYYRDYYAGIQTQGTSSASPKSADLPGSSRSVTGTGHTSTRPSTGKSFDSGVLQRQSSDMAAVQRSDSNVTYTSTHTPSEGARYSNLFHSALPLPDGTEESRRSSRASSQERGRGSDGYNILWLAASLFEFNIETTKHEAGYPYLTYQAGEIFDIIAEKGELWLAKNQDDPTEMVGWIWSKHFAKLADS</sequence>
<evidence type="ECO:0000313" key="2">
    <source>
        <dbReference type="Proteomes" id="UP001143910"/>
    </source>
</evidence>
<dbReference type="Proteomes" id="UP001143910">
    <property type="component" value="Unassembled WGS sequence"/>
</dbReference>
<reference evidence="1" key="1">
    <citation type="submission" date="2022-08" db="EMBL/GenBank/DDBJ databases">
        <title>Genome Sequence of Lecanicillium fungicola.</title>
        <authorList>
            <person name="Buettner E."/>
        </authorList>
    </citation>
    <scope>NUCLEOTIDE SEQUENCE</scope>
    <source>
        <strain evidence="1">Babe33</strain>
    </source>
</reference>
<keyword evidence="2" id="KW-1185">Reference proteome</keyword>